<gene>
    <name evidence="3" type="ORF">PITC_076140</name>
</gene>
<dbReference type="Pfam" id="PF01636">
    <property type="entry name" value="APH"/>
    <property type="match status" value="1"/>
</dbReference>
<reference evidence="3 4" key="1">
    <citation type="journal article" date="2015" name="Mol. Plant Microbe Interact.">
        <title>Genome, transcriptome, and functional analyses of Penicillium expansum provide new insights into secondary metabolism and pathogenicity.</title>
        <authorList>
            <person name="Ballester A.R."/>
            <person name="Marcet-Houben M."/>
            <person name="Levin E."/>
            <person name="Sela N."/>
            <person name="Selma-Lazaro C."/>
            <person name="Carmona L."/>
            <person name="Wisniewski M."/>
            <person name="Droby S."/>
            <person name="Gonzalez-Candelas L."/>
            <person name="Gabaldon T."/>
        </authorList>
    </citation>
    <scope>NUCLEOTIDE SEQUENCE [LARGE SCALE GENOMIC DNA]</scope>
    <source>
        <strain evidence="3 4">PHI-1</strain>
    </source>
</reference>
<dbReference type="Proteomes" id="UP000030104">
    <property type="component" value="Unassembled WGS sequence"/>
</dbReference>
<feature type="region of interest" description="Disordered" evidence="1">
    <location>
        <begin position="1"/>
        <end position="46"/>
    </location>
</feature>
<sequence length="284" mass="32256">MNTTSAHEATMVQGGTNGQEVTEDQEAMKDQAGTKNQEATKDQEGTVLHSMYGRTVVRLGDNLVVKSGDIRPQEGDALRFIAANTTIPVPKVHDIRWENGKIVALVMDYMPGKRLDEVWDTLDSSQKLSIADELHSYMNQLRELKGDYIGAVGRGKAIMRNISSIEGGPFDTEQQFNEFILGDIVAIAPDVLRHYAKFALMDNHEIVFTHSDFAPRNILVEDGRVTAIVDWEYAGWYPAHWEYCQALRHLRPMHDWPEYLPRILPPKFEREYIGMTFLARVLSH</sequence>
<organism evidence="3 4">
    <name type="scientific">Penicillium italicum</name>
    <name type="common">Blue mold</name>
    <dbReference type="NCBI Taxonomy" id="40296"/>
    <lineage>
        <taxon>Eukaryota</taxon>
        <taxon>Fungi</taxon>
        <taxon>Dikarya</taxon>
        <taxon>Ascomycota</taxon>
        <taxon>Pezizomycotina</taxon>
        <taxon>Eurotiomycetes</taxon>
        <taxon>Eurotiomycetidae</taxon>
        <taxon>Eurotiales</taxon>
        <taxon>Aspergillaceae</taxon>
        <taxon>Penicillium</taxon>
    </lineage>
</organism>
<evidence type="ECO:0000313" key="4">
    <source>
        <dbReference type="Proteomes" id="UP000030104"/>
    </source>
</evidence>
<dbReference type="InterPro" id="IPR011009">
    <property type="entry name" value="Kinase-like_dom_sf"/>
</dbReference>
<proteinExistence type="predicted"/>
<evidence type="ECO:0000256" key="1">
    <source>
        <dbReference type="SAM" id="MobiDB-lite"/>
    </source>
</evidence>
<keyword evidence="3" id="KW-0808">Transferase</keyword>
<dbReference type="Gene3D" id="3.90.1200.10">
    <property type="match status" value="1"/>
</dbReference>
<dbReference type="InterPro" id="IPR051678">
    <property type="entry name" value="AGP_Transferase"/>
</dbReference>
<dbReference type="Gene3D" id="3.30.200.150">
    <property type="match status" value="1"/>
</dbReference>
<comment type="caution">
    <text evidence="3">The sequence shown here is derived from an EMBL/GenBank/DDBJ whole genome shotgun (WGS) entry which is preliminary data.</text>
</comment>
<dbReference type="OMA" id="KEYIGMS"/>
<dbReference type="InterPro" id="IPR002575">
    <property type="entry name" value="Aminoglycoside_PTrfase"/>
</dbReference>
<evidence type="ECO:0000259" key="2">
    <source>
        <dbReference type="Pfam" id="PF01636"/>
    </source>
</evidence>
<keyword evidence="4" id="KW-1185">Reference proteome</keyword>
<accession>A0A0A2KZ68</accession>
<evidence type="ECO:0000313" key="3">
    <source>
        <dbReference type="EMBL" id="KGO72176.1"/>
    </source>
</evidence>
<feature type="domain" description="Aminoglycoside phosphotransferase" evidence="2">
    <location>
        <begin position="62"/>
        <end position="262"/>
    </location>
</feature>
<dbReference type="SUPFAM" id="SSF56112">
    <property type="entry name" value="Protein kinase-like (PK-like)"/>
    <property type="match status" value="1"/>
</dbReference>
<dbReference type="GO" id="GO:0016740">
    <property type="term" value="F:transferase activity"/>
    <property type="evidence" value="ECO:0007669"/>
    <property type="project" value="UniProtKB-KW"/>
</dbReference>
<protein>
    <submittedName>
        <fullName evidence="3">Aminoglycoside phosphotransferase</fullName>
    </submittedName>
</protein>
<dbReference type="PANTHER" id="PTHR21310:SF58">
    <property type="entry name" value="AMINOGLYCOSIDE PHOSPHOTRANSFERASE DOMAIN-CONTAINING PROTEIN"/>
    <property type="match status" value="1"/>
</dbReference>
<dbReference type="PANTHER" id="PTHR21310">
    <property type="entry name" value="AMINOGLYCOSIDE PHOSPHOTRANSFERASE-RELATED-RELATED"/>
    <property type="match status" value="1"/>
</dbReference>
<dbReference type="PhylomeDB" id="A0A0A2KZ68"/>
<dbReference type="CDD" id="cd05120">
    <property type="entry name" value="APH_ChoK_like"/>
    <property type="match status" value="1"/>
</dbReference>
<dbReference type="OrthoDB" id="8300194at2759"/>
<dbReference type="HOGENOM" id="CLU_021768_5_3_1"/>
<dbReference type="AlphaFoldDB" id="A0A0A2KZ68"/>
<name>A0A0A2KZ68_PENIT</name>
<dbReference type="EMBL" id="JQGA01000899">
    <property type="protein sequence ID" value="KGO72176.1"/>
    <property type="molecule type" value="Genomic_DNA"/>
</dbReference>
<dbReference type="STRING" id="40296.A0A0A2KZ68"/>